<evidence type="ECO:0000313" key="6">
    <source>
        <dbReference type="Proteomes" id="UP001344447"/>
    </source>
</evidence>
<dbReference type="InterPro" id="IPR049633">
    <property type="entry name" value="Ribosomal_eL6_CS"/>
</dbReference>
<evidence type="ECO:0000256" key="4">
    <source>
        <dbReference type="RuleBase" id="RU000662"/>
    </source>
</evidence>
<dbReference type="SUPFAM" id="SSF50104">
    <property type="entry name" value="Translation proteins SH3-like domain"/>
    <property type="match status" value="1"/>
</dbReference>
<keyword evidence="2 4" id="KW-0689">Ribosomal protein</keyword>
<keyword evidence="3 4" id="KW-0687">Ribonucleoprotein</keyword>
<dbReference type="Gene3D" id="2.30.30.30">
    <property type="match status" value="1"/>
</dbReference>
<dbReference type="CDD" id="cd13156">
    <property type="entry name" value="KOW_RPL6"/>
    <property type="match status" value="1"/>
</dbReference>
<gene>
    <name evidence="5" type="ORF">RB653_003886</name>
</gene>
<dbReference type="InterPro" id="IPR000915">
    <property type="entry name" value="60S_ribosomal_eL6"/>
</dbReference>
<comment type="similarity">
    <text evidence="1 4">Belongs to the eukaryotic ribosomal protein eL6 family.</text>
</comment>
<dbReference type="InterPro" id="IPR014722">
    <property type="entry name" value="Rib_uL2_dom2"/>
</dbReference>
<dbReference type="Proteomes" id="UP001344447">
    <property type="component" value="Unassembled WGS sequence"/>
</dbReference>
<evidence type="ECO:0000256" key="1">
    <source>
        <dbReference type="ARBA" id="ARBA00010592"/>
    </source>
</evidence>
<dbReference type="Pfam" id="PF01159">
    <property type="entry name" value="Ribosomal_L6e"/>
    <property type="match status" value="1"/>
</dbReference>
<sequence length="278" mass="30971">MCDNKILSIHSLKLKNDDDAMDDGRLVINRRFWIDKIFSQTDRALDNKFVAKGLRLYSARSVANRTRTFVAKKNKVVAPKKVVAPVTPVEKTFGKGKRVIAVKASKFAPSIPAEIRSTAAKKVQQKVALRKTITPGTVLIILAGRFAGKRVVALKQLDSGLILITGPFKVNGVPLRRIDQRYVIATSTKIDVSSVKVAATINDAYFAAEKKTTKKSEGAFFSDEKKTEKKKIADSRVADQKSVDSAILAVLKKEKFLTIYLKTKFYLKKGEFPHQLKF</sequence>
<dbReference type="PANTHER" id="PTHR10715">
    <property type="entry name" value="60S RIBOSOMAL PROTEIN L6"/>
    <property type="match status" value="1"/>
</dbReference>
<protein>
    <recommendedName>
        <fullName evidence="4">60S ribosomal protein L6</fullName>
    </recommendedName>
</protein>
<dbReference type="InterPro" id="IPR041997">
    <property type="entry name" value="Ribosomal_eL6_KOW"/>
</dbReference>
<dbReference type="GO" id="GO:0002181">
    <property type="term" value="P:cytoplasmic translation"/>
    <property type="evidence" value="ECO:0007669"/>
    <property type="project" value="TreeGrafter"/>
</dbReference>
<dbReference type="EMBL" id="JAVFKY010000001">
    <property type="protein sequence ID" value="KAK5582303.1"/>
    <property type="molecule type" value="Genomic_DNA"/>
</dbReference>
<organism evidence="5 6">
    <name type="scientific">Dictyostelium firmibasis</name>
    <dbReference type="NCBI Taxonomy" id="79012"/>
    <lineage>
        <taxon>Eukaryota</taxon>
        <taxon>Amoebozoa</taxon>
        <taxon>Evosea</taxon>
        <taxon>Eumycetozoa</taxon>
        <taxon>Dictyostelia</taxon>
        <taxon>Dictyosteliales</taxon>
        <taxon>Dictyosteliaceae</taxon>
        <taxon>Dictyostelium</taxon>
    </lineage>
</organism>
<dbReference type="GO" id="GO:0003723">
    <property type="term" value="F:RNA binding"/>
    <property type="evidence" value="ECO:0007669"/>
    <property type="project" value="TreeGrafter"/>
</dbReference>
<dbReference type="GO" id="GO:0003735">
    <property type="term" value="F:structural constituent of ribosome"/>
    <property type="evidence" value="ECO:0007669"/>
    <property type="project" value="InterPro"/>
</dbReference>
<name>A0AAN7UIB0_9MYCE</name>
<comment type="caution">
    <text evidence="5">The sequence shown here is derived from an EMBL/GenBank/DDBJ whole genome shotgun (WGS) entry which is preliminary data.</text>
</comment>
<dbReference type="PANTHER" id="PTHR10715:SF0">
    <property type="entry name" value="LARGE RIBOSOMAL SUBUNIT PROTEIN EL6"/>
    <property type="match status" value="1"/>
</dbReference>
<dbReference type="InterPro" id="IPR008991">
    <property type="entry name" value="Translation_prot_SH3-like_sf"/>
</dbReference>
<dbReference type="FunFam" id="2.30.30.30:FF:000014">
    <property type="entry name" value="60S ribosomal protein L6"/>
    <property type="match status" value="1"/>
</dbReference>
<evidence type="ECO:0000313" key="5">
    <source>
        <dbReference type="EMBL" id="KAK5582303.1"/>
    </source>
</evidence>
<dbReference type="AlphaFoldDB" id="A0AAN7UIB0"/>
<dbReference type="GO" id="GO:0022625">
    <property type="term" value="C:cytosolic large ribosomal subunit"/>
    <property type="evidence" value="ECO:0007669"/>
    <property type="project" value="TreeGrafter"/>
</dbReference>
<proteinExistence type="inferred from homology"/>
<dbReference type="PROSITE" id="PS01170">
    <property type="entry name" value="RIBOSOMAL_L6E"/>
    <property type="match status" value="1"/>
</dbReference>
<dbReference type="GO" id="GO:0000027">
    <property type="term" value="P:ribosomal large subunit assembly"/>
    <property type="evidence" value="ECO:0007669"/>
    <property type="project" value="TreeGrafter"/>
</dbReference>
<keyword evidence="6" id="KW-1185">Reference proteome</keyword>
<reference evidence="5 6" key="1">
    <citation type="submission" date="2023-11" db="EMBL/GenBank/DDBJ databases">
        <title>Dfirmibasis_genome.</title>
        <authorList>
            <person name="Edelbroek B."/>
            <person name="Kjellin J."/>
            <person name="Jerlstrom-Hultqvist J."/>
            <person name="Soderbom F."/>
        </authorList>
    </citation>
    <scope>NUCLEOTIDE SEQUENCE [LARGE SCALE GENOMIC DNA]</scope>
    <source>
        <strain evidence="5 6">TNS-C-14</strain>
    </source>
</reference>
<accession>A0AAN7UIB0</accession>
<evidence type="ECO:0000256" key="3">
    <source>
        <dbReference type="ARBA" id="ARBA00023274"/>
    </source>
</evidence>
<evidence type="ECO:0000256" key="2">
    <source>
        <dbReference type="ARBA" id="ARBA00022980"/>
    </source>
</evidence>